<feature type="compositionally biased region" description="Polar residues" evidence="1">
    <location>
        <begin position="321"/>
        <end position="330"/>
    </location>
</feature>
<reference evidence="4" key="1">
    <citation type="journal article" date="2023" name="G3 (Bethesda)">
        <title>A reference genome for the long-term kleptoplast-retaining sea slug Elysia crispata morphotype clarki.</title>
        <authorList>
            <person name="Eastman K.E."/>
            <person name="Pendleton A.L."/>
            <person name="Shaikh M.A."/>
            <person name="Suttiyut T."/>
            <person name="Ogas R."/>
            <person name="Tomko P."/>
            <person name="Gavelis G."/>
            <person name="Widhalm J.R."/>
            <person name="Wisecaver J.H."/>
        </authorList>
    </citation>
    <scope>NUCLEOTIDE SEQUENCE</scope>
    <source>
        <strain evidence="4">ECLA1</strain>
    </source>
</reference>
<keyword evidence="2" id="KW-0812">Transmembrane</keyword>
<feature type="region of interest" description="Disordered" evidence="1">
    <location>
        <begin position="318"/>
        <end position="357"/>
    </location>
</feature>
<evidence type="ECO:0000256" key="1">
    <source>
        <dbReference type="SAM" id="MobiDB-lite"/>
    </source>
</evidence>
<keyword evidence="2" id="KW-0472">Membrane</keyword>
<feature type="compositionally biased region" description="Low complexity" evidence="1">
    <location>
        <begin position="235"/>
        <end position="245"/>
    </location>
</feature>
<dbReference type="InterPro" id="IPR036116">
    <property type="entry name" value="FN3_sf"/>
</dbReference>
<evidence type="ECO:0000256" key="2">
    <source>
        <dbReference type="SAM" id="Phobius"/>
    </source>
</evidence>
<organism evidence="4 5">
    <name type="scientific">Elysia crispata</name>
    <name type="common">lettuce slug</name>
    <dbReference type="NCBI Taxonomy" id="231223"/>
    <lineage>
        <taxon>Eukaryota</taxon>
        <taxon>Metazoa</taxon>
        <taxon>Spiralia</taxon>
        <taxon>Lophotrochozoa</taxon>
        <taxon>Mollusca</taxon>
        <taxon>Gastropoda</taxon>
        <taxon>Heterobranchia</taxon>
        <taxon>Euthyneura</taxon>
        <taxon>Panpulmonata</taxon>
        <taxon>Sacoglossa</taxon>
        <taxon>Placobranchoidea</taxon>
        <taxon>Plakobranchidae</taxon>
        <taxon>Elysia</taxon>
    </lineage>
</organism>
<sequence>MYLPGPTFGAGMAAGQEEDGTGNLKLNPEVVSAAKTALRVQWDGSGVPFVTGFRVRYHQITSSYVQDSGLLEAPRQDYNINNLVADTYYKVCVAIYRNASESPAATECIEAATSGYGVPVSVGSSLGALLTLCIIVVIVLLARCPSLVKRPRSCRTAAAESSKYDSMSFHGIGLDDRVREGGDDMNSIPPGCPQSTRLREEGEDEDFSQISDSTMESLTGSTPKHHGQPHHHRYQQQQQQQQHSNQHSHQHHYQQRTQPQKSPMSLAERLYNNGGTPRGRGGGRAPALGKCGRAVSLTDGRHQPSQPYRVRQARLSKMHAQFQSIQSEPGSSAIPEVPRVRSSDFPASSSSHSSDLFSPRRELTCGADCPYRVQSSKASLSNCRGCSPRAYSAKSTPRPSNKLETMTSCSEPSVVVAESRTNRAPELHKLSKTFHLSMEADTMV</sequence>
<accession>A0AAE1D5H9</accession>
<dbReference type="PROSITE" id="PS50853">
    <property type="entry name" value="FN3"/>
    <property type="match status" value="1"/>
</dbReference>
<dbReference type="InterPro" id="IPR013783">
    <property type="entry name" value="Ig-like_fold"/>
</dbReference>
<protein>
    <recommendedName>
        <fullName evidence="3">Fibronectin type-III domain-containing protein</fullName>
    </recommendedName>
</protein>
<feature type="compositionally biased region" description="Low complexity" evidence="1">
    <location>
        <begin position="343"/>
        <end position="357"/>
    </location>
</feature>
<evidence type="ECO:0000313" key="5">
    <source>
        <dbReference type="Proteomes" id="UP001283361"/>
    </source>
</evidence>
<dbReference type="InterPro" id="IPR003961">
    <property type="entry name" value="FN3_dom"/>
</dbReference>
<feature type="compositionally biased region" description="Polar residues" evidence="1">
    <location>
        <begin position="208"/>
        <end position="222"/>
    </location>
</feature>
<evidence type="ECO:0000313" key="4">
    <source>
        <dbReference type="EMBL" id="KAK3758099.1"/>
    </source>
</evidence>
<comment type="caution">
    <text evidence="4">The sequence shown here is derived from an EMBL/GenBank/DDBJ whole genome shotgun (WGS) entry which is preliminary data.</text>
</comment>
<dbReference type="Gene3D" id="2.60.40.10">
    <property type="entry name" value="Immunoglobulins"/>
    <property type="match status" value="1"/>
</dbReference>
<feature type="domain" description="Fibronectin type-III" evidence="3">
    <location>
        <begin position="24"/>
        <end position="116"/>
    </location>
</feature>
<evidence type="ECO:0000259" key="3">
    <source>
        <dbReference type="PROSITE" id="PS50853"/>
    </source>
</evidence>
<dbReference type="Proteomes" id="UP001283361">
    <property type="component" value="Unassembled WGS sequence"/>
</dbReference>
<feature type="region of interest" description="Disordered" evidence="1">
    <location>
        <begin position="175"/>
        <end position="290"/>
    </location>
</feature>
<keyword evidence="5" id="KW-1185">Reference proteome</keyword>
<dbReference type="AlphaFoldDB" id="A0AAE1D5H9"/>
<dbReference type="CDD" id="cd00063">
    <property type="entry name" value="FN3"/>
    <property type="match status" value="1"/>
</dbReference>
<proteinExistence type="predicted"/>
<dbReference type="SUPFAM" id="SSF49265">
    <property type="entry name" value="Fibronectin type III"/>
    <property type="match status" value="1"/>
</dbReference>
<keyword evidence="2" id="KW-1133">Transmembrane helix</keyword>
<feature type="transmembrane region" description="Helical" evidence="2">
    <location>
        <begin position="122"/>
        <end position="142"/>
    </location>
</feature>
<dbReference type="EMBL" id="JAWDGP010005301">
    <property type="protein sequence ID" value="KAK3758099.1"/>
    <property type="molecule type" value="Genomic_DNA"/>
</dbReference>
<gene>
    <name evidence="4" type="ORF">RRG08_006674</name>
</gene>
<feature type="compositionally biased region" description="Basic residues" evidence="1">
    <location>
        <begin position="223"/>
        <end position="234"/>
    </location>
</feature>
<name>A0AAE1D5H9_9GAST</name>
<dbReference type="Pfam" id="PF00041">
    <property type="entry name" value="fn3"/>
    <property type="match status" value="1"/>
</dbReference>